<dbReference type="InterPro" id="IPR011626">
    <property type="entry name" value="Alpha-macroglobulin_TED"/>
</dbReference>
<protein>
    <recommendedName>
        <fullName evidence="1">Alpha-macroglobulin-like TED domain-containing protein</fullName>
    </recommendedName>
</protein>
<organism evidence="2 3">
    <name type="scientific">Xenotaenia resolanae</name>
    <dbReference type="NCBI Taxonomy" id="208358"/>
    <lineage>
        <taxon>Eukaryota</taxon>
        <taxon>Metazoa</taxon>
        <taxon>Chordata</taxon>
        <taxon>Craniata</taxon>
        <taxon>Vertebrata</taxon>
        <taxon>Euteleostomi</taxon>
        <taxon>Actinopterygii</taxon>
        <taxon>Neopterygii</taxon>
        <taxon>Teleostei</taxon>
        <taxon>Neoteleostei</taxon>
        <taxon>Acanthomorphata</taxon>
        <taxon>Ovalentaria</taxon>
        <taxon>Atherinomorphae</taxon>
        <taxon>Cyprinodontiformes</taxon>
        <taxon>Goodeidae</taxon>
        <taxon>Xenotaenia</taxon>
    </lineage>
</organism>
<dbReference type="Proteomes" id="UP001444071">
    <property type="component" value="Unassembled WGS sequence"/>
</dbReference>
<comment type="caution">
    <text evidence="2">The sequence shown here is derived from an EMBL/GenBank/DDBJ whole genome shotgun (WGS) entry which is preliminary data.</text>
</comment>
<gene>
    <name evidence="2" type="ORF">XENORESO_012125</name>
</gene>
<dbReference type="InterPro" id="IPR008930">
    <property type="entry name" value="Terpenoid_cyclase/PrenylTrfase"/>
</dbReference>
<dbReference type="PANTHER" id="PTHR11412:SF150">
    <property type="entry name" value="ALPHA-2-MACROGLOBULIN-RELATED"/>
    <property type="match status" value="1"/>
</dbReference>
<name>A0ABV0X870_9TELE</name>
<evidence type="ECO:0000259" key="1">
    <source>
        <dbReference type="Pfam" id="PF07678"/>
    </source>
</evidence>
<dbReference type="Gene3D" id="1.50.10.20">
    <property type="match status" value="1"/>
</dbReference>
<dbReference type="InterPro" id="IPR050473">
    <property type="entry name" value="A2M/Complement_sys"/>
</dbReference>
<evidence type="ECO:0000313" key="2">
    <source>
        <dbReference type="EMBL" id="MEQ2278065.1"/>
    </source>
</evidence>
<dbReference type="SUPFAM" id="SSF48239">
    <property type="entry name" value="Terpenoid cyclases/Protein prenyltransferases"/>
    <property type="match status" value="1"/>
</dbReference>
<sequence length="132" mass="14702">MKMSSDDRVMKQSLSCLKEFINDFSNTYTTAVLAYVFSLAGDMETRDHLLQHLDSVAIKDGSFIHWSQTATETSASLSVEISSYVLLAKLSASHTNEDRGYASGIVRWLTTQQNHYGGFSSTQVLVLNSYCM</sequence>
<evidence type="ECO:0000313" key="3">
    <source>
        <dbReference type="Proteomes" id="UP001444071"/>
    </source>
</evidence>
<reference evidence="2 3" key="1">
    <citation type="submission" date="2021-06" db="EMBL/GenBank/DDBJ databases">
        <authorList>
            <person name="Palmer J.M."/>
        </authorList>
    </citation>
    <scope>NUCLEOTIDE SEQUENCE [LARGE SCALE GENOMIC DNA]</scope>
    <source>
        <strain evidence="2 3">XR_2019</strain>
        <tissue evidence="2">Muscle</tissue>
    </source>
</reference>
<dbReference type="Pfam" id="PF07678">
    <property type="entry name" value="TED_complement"/>
    <property type="match status" value="1"/>
</dbReference>
<keyword evidence="3" id="KW-1185">Reference proteome</keyword>
<dbReference type="PANTHER" id="PTHR11412">
    <property type="entry name" value="MACROGLOBULIN / COMPLEMENT"/>
    <property type="match status" value="1"/>
</dbReference>
<accession>A0ABV0X870</accession>
<proteinExistence type="predicted"/>
<feature type="domain" description="Alpha-macroglobulin-like TED" evidence="1">
    <location>
        <begin position="6"/>
        <end position="123"/>
    </location>
</feature>
<dbReference type="EMBL" id="JAHRIM010093833">
    <property type="protein sequence ID" value="MEQ2278065.1"/>
    <property type="molecule type" value="Genomic_DNA"/>
</dbReference>